<evidence type="ECO:0000256" key="1">
    <source>
        <dbReference type="ARBA" id="ARBA00004370"/>
    </source>
</evidence>
<dbReference type="SMART" id="SM00181">
    <property type="entry name" value="EGF"/>
    <property type="match status" value="3"/>
</dbReference>
<evidence type="ECO:0000256" key="8">
    <source>
        <dbReference type="SAM" id="SignalP"/>
    </source>
</evidence>
<keyword evidence="2 6" id="KW-0245">EGF-like domain</keyword>
<dbReference type="Gene3D" id="2.10.25.10">
    <property type="entry name" value="Laminin"/>
    <property type="match status" value="1"/>
</dbReference>
<evidence type="ECO:0000256" key="2">
    <source>
        <dbReference type="ARBA" id="ARBA00022536"/>
    </source>
</evidence>
<dbReference type="GeneTree" id="ENSGT00940000157928"/>
<accession>A0A3Q2QFF6</accession>
<feature type="chain" id="PRO_5018662363" description="EGF-like domain-containing protein" evidence="8">
    <location>
        <begin position="31"/>
        <end position="320"/>
    </location>
</feature>
<evidence type="ECO:0000256" key="7">
    <source>
        <dbReference type="SAM" id="MobiDB-lite"/>
    </source>
</evidence>
<reference evidence="10" key="1">
    <citation type="submission" date="2025-08" db="UniProtKB">
        <authorList>
            <consortium name="Ensembl"/>
        </authorList>
    </citation>
    <scope>IDENTIFICATION</scope>
</reference>
<keyword evidence="4" id="KW-1015">Disulfide bond</keyword>
<keyword evidence="8" id="KW-0732">Signal</keyword>
<evidence type="ECO:0000256" key="4">
    <source>
        <dbReference type="ARBA" id="ARBA00023157"/>
    </source>
</evidence>
<comment type="caution">
    <text evidence="6">Lacks conserved residue(s) required for the propagation of feature annotation.</text>
</comment>
<dbReference type="Pfam" id="PF12947">
    <property type="entry name" value="EGF_3"/>
    <property type="match status" value="1"/>
</dbReference>
<feature type="compositionally biased region" description="Polar residues" evidence="7">
    <location>
        <begin position="291"/>
        <end position="300"/>
    </location>
</feature>
<dbReference type="PANTHER" id="PTHR24038:SF8">
    <property type="entry name" value="STABILIN-1"/>
    <property type="match status" value="1"/>
</dbReference>
<evidence type="ECO:0000313" key="11">
    <source>
        <dbReference type="Proteomes" id="UP000265000"/>
    </source>
</evidence>
<protein>
    <recommendedName>
        <fullName evidence="9">EGF-like domain-containing protein</fullName>
    </recommendedName>
</protein>
<comment type="subcellular location">
    <subcellularLocation>
        <location evidence="1">Membrane</location>
    </subcellularLocation>
</comment>
<dbReference type="GO" id="GO:0016020">
    <property type="term" value="C:membrane"/>
    <property type="evidence" value="ECO:0007669"/>
    <property type="project" value="UniProtKB-SubCell"/>
</dbReference>
<keyword evidence="3" id="KW-0472">Membrane</keyword>
<feature type="domain" description="EGF-like" evidence="9">
    <location>
        <begin position="212"/>
        <end position="250"/>
    </location>
</feature>
<dbReference type="Ensembl" id="ENSFHET00000005108.1">
    <property type="protein sequence ID" value="ENSFHEP00000025484.1"/>
    <property type="gene ID" value="ENSFHEG00000007773.1"/>
</dbReference>
<keyword evidence="11" id="KW-1185">Reference proteome</keyword>
<dbReference type="STRING" id="8078.ENSFHEP00000025484"/>
<sequence length="320" mass="34978">GPLETCELGKLLFILQFLFFIASTPPPGRCDVPQRIDVYTDCTSCAASITAGCPRGFTKLHTTNCRVSDHRLLRSYVVQIGGREVELEGCHHLCVRSFLHPQCCPDHWGPLCLCDWSGRTCNFNGVCVDGDVGNGTCICDVRLPSFLCLCVCAVCDCEHGVCNKGPDGDGQCLCQPPYAGTRCDQGRSLLVFKNDFDAKFFKSHCSSELLLSPVSCSQRDCDANAQCSTQATNIRCTCKPGYEGDGRICVPKNPCLENNGGCPLNSTVCVFKGPNKVRRRPGAGSEPEEPLNQSRSDGLQHNTLHRWSQIRSSTTEFCSF</sequence>
<organism evidence="10 11">
    <name type="scientific">Fundulus heteroclitus</name>
    <name type="common">Killifish</name>
    <name type="synonym">Mummichog</name>
    <dbReference type="NCBI Taxonomy" id="8078"/>
    <lineage>
        <taxon>Eukaryota</taxon>
        <taxon>Metazoa</taxon>
        <taxon>Chordata</taxon>
        <taxon>Craniata</taxon>
        <taxon>Vertebrata</taxon>
        <taxon>Euteleostomi</taxon>
        <taxon>Actinopterygii</taxon>
        <taxon>Neopterygii</taxon>
        <taxon>Teleostei</taxon>
        <taxon>Neoteleostei</taxon>
        <taxon>Acanthomorphata</taxon>
        <taxon>Ovalentaria</taxon>
        <taxon>Atherinomorphae</taxon>
        <taxon>Cyprinodontiformes</taxon>
        <taxon>Fundulidae</taxon>
        <taxon>Fundulus</taxon>
    </lineage>
</organism>
<evidence type="ECO:0000256" key="5">
    <source>
        <dbReference type="ARBA" id="ARBA00023180"/>
    </source>
</evidence>
<evidence type="ECO:0000256" key="6">
    <source>
        <dbReference type="PROSITE-ProRule" id="PRU00076"/>
    </source>
</evidence>
<feature type="signal peptide" evidence="8">
    <location>
        <begin position="1"/>
        <end position="30"/>
    </location>
</feature>
<reference evidence="10" key="2">
    <citation type="submission" date="2025-09" db="UniProtKB">
        <authorList>
            <consortium name="Ensembl"/>
        </authorList>
    </citation>
    <scope>IDENTIFICATION</scope>
</reference>
<dbReference type="PROSITE" id="PS50026">
    <property type="entry name" value="EGF_3"/>
    <property type="match status" value="1"/>
</dbReference>
<name>A0A3Q2QFF6_FUNHE</name>
<dbReference type="PROSITE" id="PS01186">
    <property type="entry name" value="EGF_2"/>
    <property type="match status" value="2"/>
</dbReference>
<keyword evidence="5" id="KW-0325">Glycoprotein</keyword>
<evidence type="ECO:0000313" key="10">
    <source>
        <dbReference type="Ensembl" id="ENSFHEP00000025484.1"/>
    </source>
</evidence>
<dbReference type="AlphaFoldDB" id="A0A3Q2QFF6"/>
<evidence type="ECO:0000256" key="3">
    <source>
        <dbReference type="ARBA" id="ARBA00023136"/>
    </source>
</evidence>
<feature type="region of interest" description="Disordered" evidence="7">
    <location>
        <begin position="278"/>
        <end position="300"/>
    </location>
</feature>
<dbReference type="PANTHER" id="PTHR24038">
    <property type="entry name" value="STABILIN"/>
    <property type="match status" value="1"/>
</dbReference>
<dbReference type="InterPro" id="IPR000742">
    <property type="entry name" value="EGF"/>
</dbReference>
<dbReference type="Proteomes" id="UP000265000">
    <property type="component" value="Unplaced"/>
</dbReference>
<proteinExistence type="predicted"/>
<evidence type="ECO:0000259" key="9">
    <source>
        <dbReference type="PROSITE" id="PS50026"/>
    </source>
</evidence>
<dbReference type="InterPro" id="IPR024731">
    <property type="entry name" value="NELL2-like_EGF"/>
</dbReference>
<dbReference type="SUPFAM" id="SSF57196">
    <property type="entry name" value="EGF/Laminin"/>
    <property type="match status" value="1"/>
</dbReference>
<dbReference type="PROSITE" id="PS00022">
    <property type="entry name" value="EGF_1"/>
    <property type="match status" value="1"/>
</dbReference>